<dbReference type="Proteomes" id="UP001327560">
    <property type="component" value="Chromosome 8"/>
</dbReference>
<dbReference type="EMBL" id="CP136897">
    <property type="protein sequence ID" value="WOL17168.1"/>
    <property type="molecule type" value="Genomic_DNA"/>
</dbReference>
<evidence type="ECO:0000256" key="1">
    <source>
        <dbReference type="ARBA" id="ARBA00007692"/>
    </source>
</evidence>
<proteinExistence type="inferred from homology"/>
<dbReference type="PANTHER" id="PTHR13068:SF151">
    <property type="entry name" value="TRANSCRIPTION TERMINATION FACTOR MTERF9, CHLOROPLASTIC"/>
    <property type="match status" value="1"/>
</dbReference>
<organism evidence="4 5">
    <name type="scientific">Canna indica</name>
    <name type="common">Indian-shot</name>
    <dbReference type="NCBI Taxonomy" id="4628"/>
    <lineage>
        <taxon>Eukaryota</taxon>
        <taxon>Viridiplantae</taxon>
        <taxon>Streptophyta</taxon>
        <taxon>Embryophyta</taxon>
        <taxon>Tracheophyta</taxon>
        <taxon>Spermatophyta</taxon>
        <taxon>Magnoliopsida</taxon>
        <taxon>Liliopsida</taxon>
        <taxon>Zingiberales</taxon>
        <taxon>Cannaceae</taxon>
        <taxon>Canna</taxon>
    </lineage>
</organism>
<evidence type="ECO:0000313" key="4">
    <source>
        <dbReference type="EMBL" id="WOL17168.1"/>
    </source>
</evidence>
<dbReference type="InterPro" id="IPR038538">
    <property type="entry name" value="MTERF_sf"/>
</dbReference>
<sequence>MLVSSRTKTRMGSITNQKLSIVEFFKEKGFNEESINKMLRRCNRLESAGVEAANENWDYLESIGIQKRKLPYVVSKCPKILTLSLNQKLVPTVQCLATFGSKPGDVASAITKFPNILSHSVEEKLCPLLAFFQALGISDKQLGKMLLLNPRLISYSIETKLTQITDFLASIGLDKDGWIGKILVKNPFLVGYSVQKRLQPTIEFFKAIGLDELNLQRVVCNFPEVFCRDVDKVLKPNLAFLKGCGFDDKQIATLVAGYPPVLIKSVKKSLEPKIRFLVEHMGREISEVADYPEFFRHGTKKCLEYRQKLLKQKNINCSLSEMLKCNQKKFMVKYGLISGFS</sequence>
<keyword evidence="3" id="KW-0809">Transit peptide</keyword>
<dbReference type="Pfam" id="PF02536">
    <property type="entry name" value="mTERF"/>
    <property type="match status" value="1"/>
</dbReference>
<keyword evidence="5" id="KW-1185">Reference proteome</keyword>
<protein>
    <submittedName>
        <fullName evidence="4">Uncharacterized protein</fullName>
    </submittedName>
</protein>
<dbReference type="AlphaFoldDB" id="A0AAQ3L226"/>
<dbReference type="GO" id="GO:0006353">
    <property type="term" value="P:DNA-templated transcription termination"/>
    <property type="evidence" value="ECO:0007669"/>
    <property type="project" value="UniProtKB-KW"/>
</dbReference>
<dbReference type="InterPro" id="IPR003690">
    <property type="entry name" value="MTERF"/>
</dbReference>
<accession>A0AAQ3L226</accession>
<keyword evidence="2" id="KW-0804">Transcription</keyword>
<evidence type="ECO:0000313" key="5">
    <source>
        <dbReference type="Proteomes" id="UP001327560"/>
    </source>
</evidence>
<reference evidence="4 5" key="1">
    <citation type="submission" date="2023-10" db="EMBL/GenBank/DDBJ databases">
        <title>Chromosome-scale genome assembly provides insights into flower coloration mechanisms of Canna indica.</title>
        <authorList>
            <person name="Li C."/>
        </authorList>
    </citation>
    <scope>NUCLEOTIDE SEQUENCE [LARGE SCALE GENOMIC DNA]</scope>
    <source>
        <tissue evidence="4">Flower</tissue>
    </source>
</reference>
<dbReference type="Gene3D" id="1.25.70.10">
    <property type="entry name" value="Transcription termination factor 3, mitochondrial"/>
    <property type="match status" value="1"/>
</dbReference>
<dbReference type="PANTHER" id="PTHR13068">
    <property type="entry name" value="CGI-12 PROTEIN-RELATED"/>
    <property type="match status" value="1"/>
</dbReference>
<gene>
    <name evidence="4" type="ORF">Cni_G25957</name>
</gene>
<evidence type="ECO:0000256" key="2">
    <source>
        <dbReference type="ARBA" id="ARBA00022472"/>
    </source>
</evidence>
<name>A0AAQ3L226_9LILI</name>
<comment type="similarity">
    <text evidence="1">Belongs to the mTERF family.</text>
</comment>
<dbReference type="GO" id="GO:0003676">
    <property type="term" value="F:nucleic acid binding"/>
    <property type="evidence" value="ECO:0007669"/>
    <property type="project" value="InterPro"/>
</dbReference>
<keyword evidence="2" id="KW-0805">Transcription regulation</keyword>
<evidence type="ECO:0000256" key="3">
    <source>
        <dbReference type="ARBA" id="ARBA00022946"/>
    </source>
</evidence>
<keyword evidence="2" id="KW-0806">Transcription termination</keyword>
<dbReference type="SMART" id="SM00733">
    <property type="entry name" value="Mterf"/>
    <property type="match status" value="8"/>
</dbReference>
<dbReference type="FunFam" id="1.25.70.10:FF:000012">
    <property type="entry name" value="transcription termination factor MTERF6, chloroplastic/mitochondrial"/>
    <property type="match status" value="1"/>
</dbReference>